<dbReference type="AlphaFoldDB" id="H1KYK3"/>
<comment type="caution">
    <text evidence="1">The sequence shown here is derived from an EMBL/GenBank/DDBJ whole genome shotgun (WGS) entry which is preliminary data.</text>
</comment>
<dbReference type="EMBL" id="AGJL01000018">
    <property type="protein sequence ID" value="EHP87043.1"/>
    <property type="molecule type" value="Genomic_DNA"/>
</dbReference>
<sequence>MNKNEILKLLIKNKDKIKSSGVKRRWFIWFLC</sequence>
<protein>
    <submittedName>
        <fullName evidence="1">Uncharacterized protein</fullName>
    </submittedName>
</protein>
<evidence type="ECO:0000313" key="2">
    <source>
        <dbReference type="Proteomes" id="UP000003706"/>
    </source>
</evidence>
<gene>
    <name evidence="1" type="ORF">MetfoDRAFT_0876</name>
</gene>
<dbReference type="STRING" id="647171.MetfoDRAFT_0876"/>
<proteinExistence type="predicted"/>
<dbReference type="Proteomes" id="UP000003706">
    <property type="component" value="Unassembled WGS sequence"/>
</dbReference>
<keyword evidence="2" id="KW-1185">Reference proteome</keyword>
<evidence type="ECO:0000313" key="1">
    <source>
        <dbReference type="EMBL" id="EHP87043.1"/>
    </source>
</evidence>
<accession>H1KYK3</accession>
<name>H1KYK3_9EURY</name>
<organism evidence="1 2">
    <name type="scientific">Methanotorris formicicus Mc-S-70</name>
    <dbReference type="NCBI Taxonomy" id="647171"/>
    <lineage>
        <taxon>Archaea</taxon>
        <taxon>Methanobacteriati</taxon>
        <taxon>Methanobacteriota</taxon>
        <taxon>Methanomada group</taxon>
        <taxon>Methanococci</taxon>
        <taxon>Methanococcales</taxon>
        <taxon>Methanocaldococcaceae</taxon>
        <taxon>Methanotorris</taxon>
    </lineage>
</organism>
<reference evidence="1 2" key="1">
    <citation type="submission" date="2011-09" db="EMBL/GenBank/DDBJ databases">
        <title>The draft genome of Methanotorris formicicus Mc-S-70.</title>
        <authorList>
            <consortium name="US DOE Joint Genome Institute (JGI-PGF)"/>
            <person name="Lucas S."/>
            <person name="Han J."/>
            <person name="Lapidus A."/>
            <person name="Cheng J.-F."/>
            <person name="Goodwin L."/>
            <person name="Pitluck S."/>
            <person name="Peters L."/>
            <person name="Land M.L."/>
            <person name="Hauser L."/>
            <person name="Sieprawska-Lupa M."/>
            <person name="Takai K."/>
            <person name="Miyazaki J."/>
            <person name="Whitman W."/>
            <person name="Woyke T.J."/>
        </authorList>
    </citation>
    <scope>NUCLEOTIDE SEQUENCE [LARGE SCALE GENOMIC DNA]</scope>
    <source>
        <strain evidence="1 2">Mc-S-70</strain>
    </source>
</reference>